<dbReference type="PANTHER" id="PTHR10803">
    <property type="entry name" value="ARSENICAL PUMP-DRIVING ATPASE ARSENITE-TRANSLOCATING ATPASE"/>
    <property type="match status" value="1"/>
</dbReference>
<dbReference type="Gene3D" id="3.40.50.300">
    <property type="entry name" value="P-loop containing nucleotide triphosphate hydrolases"/>
    <property type="match status" value="1"/>
</dbReference>
<reference evidence="2 3" key="1">
    <citation type="submission" date="2023-11" db="EMBL/GenBank/DDBJ databases">
        <authorList>
            <person name="Xu M."/>
            <person name="Jiang T."/>
        </authorList>
    </citation>
    <scope>NUCLEOTIDE SEQUENCE [LARGE SCALE GENOMIC DNA]</scope>
    <source>
        <strain evidence="2 3">SD</strain>
    </source>
</reference>
<protein>
    <submittedName>
        <fullName evidence="2">ArsA-related P-loop ATPase</fullName>
    </submittedName>
</protein>
<gene>
    <name evidence="2" type="ORF">SK069_07255</name>
</gene>
<name>A0ABU4VJ92_9ACTN</name>
<dbReference type="Proteomes" id="UP001277761">
    <property type="component" value="Unassembled WGS sequence"/>
</dbReference>
<accession>A0ABU4VJ92</accession>
<dbReference type="InterPro" id="IPR025723">
    <property type="entry name" value="ArsA/GET3_ATPase-like"/>
</dbReference>
<evidence type="ECO:0000313" key="2">
    <source>
        <dbReference type="EMBL" id="MDX8151382.1"/>
    </source>
</evidence>
<feature type="domain" description="ArsA/GET3 Anion-transporting ATPase-like" evidence="1">
    <location>
        <begin position="20"/>
        <end position="183"/>
    </location>
</feature>
<dbReference type="EMBL" id="JAXAVX010000002">
    <property type="protein sequence ID" value="MDX8151382.1"/>
    <property type="molecule type" value="Genomic_DNA"/>
</dbReference>
<dbReference type="PANTHER" id="PTHR10803:SF26">
    <property type="entry name" value="ANION TRANSPORTER ATPASE-RELATED"/>
    <property type="match status" value="1"/>
</dbReference>
<dbReference type="InterPro" id="IPR027417">
    <property type="entry name" value="P-loop_NTPase"/>
</dbReference>
<proteinExistence type="predicted"/>
<evidence type="ECO:0000313" key="3">
    <source>
        <dbReference type="Proteomes" id="UP001277761"/>
    </source>
</evidence>
<dbReference type="InterPro" id="IPR016300">
    <property type="entry name" value="ATPase_ArsA/GET3"/>
</dbReference>
<keyword evidence="3" id="KW-1185">Reference proteome</keyword>
<dbReference type="SUPFAM" id="SSF52540">
    <property type="entry name" value="P-loop containing nucleoside triphosphate hydrolases"/>
    <property type="match status" value="1"/>
</dbReference>
<dbReference type="Pfam" id="PF02374">
    <property type="entry name" value="ArsA_ATPase"/>
    <property type="match status" value="1"/>
</dbReference>
<comment type="caution">
    <text evidence="2">The sequence shown here is derived from an EMBL/GenBank/DDBJ whole genome shotgun (WGS) entry which is preliminary data.</text>
</comment>
<evidence type="ECO:0000259" key="1">
    <source>
        <dbReference type="Pfam" id="PF02374"/>
    </source>
</evidence>
<organism evidence="2 3">
    <name type="scientific">Patulibacter brassicae</name>
    <dbReference type="NCBI Taxonomy" id="1705717"/>
    <lineage>
        <taxon>Bacteria</taxon>
        <taxon>Bacillati</taxon>
        <taxon>Actinomycetota</taxon>
        <taxon>Thermoleophilia</taxon>
        <taxon>Solirubrobacterales</taxon>
        <taxon>Patulibacteraceae</taxon>
        <taxon>Patulibacter</taxon>
    </lineage>
</organism>
<sequence length="383" mass="39313">MSAPAPLVAASLLDRLAGAQVVVCAGPGGVGKTTTAAALALALAGRGRRVAVVTIDPARRLADALGVGTLGNDPVPVAPGTLAALGVAPPGELWAMMLDPKLTFDGLVAELAPDPQRREAVLANPIYRQISTAAGGSHEFTAVARLHDLDRDPRFDVVVLDTPPSRNALDFLDAPDRIAGFLEGRAVQALLGQGRTGIAARVARRGTNLALGGLRRLTGVEVLEQLATFLAVLGPLTDGFAARAAAVRALLRAPTTRFVVVTGPGPVPAGEAIFFRRHLQAVGMPFTALVVNRVTVLDPASGDGDGGAVGARLAPALGAPLAAKVGRTWDDHRRLAARDAEAVARLSAATGDPTPVVVPMLDHEVFDLPALAAIRDALLAPRS</sequence>
<dbReference type="RefSeq" id="WP_319953532.1">
    <property type="nucleotide sequence ID" value="NZ_JAXAVX010000002.1"/>
</dbReference>